<evidence type="ECO:0000313" key="1">
    <source>
        <dbReference type="EMBL" id="AEW92903.1"/>
    </source>
</evidence>
<protein>
    <submittedName>
        <fullName evidence="1">Uncharacterized protein</fullName>
    </submittedName>
</protein>
<dbReference type="AlphaFoldDB" id="G8WR86"/>
<dbReference type="HOGENOM" id="CLU_3277121_0_0_11"/>
<accession>G8WR86</accession>
<reference evidence="2" key="1">
    <citation type="submission" date="2011-12" db="EMBL/GenBank/DDBJ databases">
        <title>Complete genome sequence of Streptomyces cattleya strain DSM 46488.</title>
        <authorList>
            <person name="Ou H.-Y."/>
            <person name="Li P."/>
            <person name="Zhao C."/>
            <person name="O'Hagan D."/>
            <person name="Deng Z."/>
        </authorList>
    </citation>
    <scope>NUCLEOTIDE SEQUENCE [LARGE SCALE GENOMIC DNA]</scope>
    <source>
        <strain evidence="2">ATCC 35852 / DSM 46488 / JCM 4925 / NBRC 14057 / NRRL 8057</strain>
    </source>
</reference>
<dbReference type="PATRIC" id="fig|1003195.29.peg.528"/>
<dbReference type="Proteomes" id="UP000007842">
    <property type="component" value="Chromosome"/>
</dbReference>
<dbReference type="EMBL" id="CP003219">
    <property type="protein sequence ID" value="AEW92903.1"/>
    <property type="molecule type" value="Genomic_DNA"/>
</dbReference>
<dbReference type="KEGG" id="scy:SCATT_05320"/>
<dbReference type="RefSeq" id="WP_014627355.1">
    <property type="nucleotide sequence ID" value="NC_016111.1"/>
</dbReference>
<sequence length="41" mass="4402">MTNRPPDVVYVRPVGGGIEWRVPIDRVRPGPVPSHPAGGGR</sequence>
<gene>
    <name evidence="1" type="ordered locus">SCATT_05320</name>
</gene>
<proteinExistence type="predicted"/>
<keyword evidence="2" id="KW-1185">Reference proteome</keyword>
<evidence type="ECO:0000313" key="2">
    <source>
        <dbReference type="Proteomes" id="UP000007842"/>
    </source>
</evidence>
<name>G8WR86_STREN</name>
<dbReference type="STRING" id="1003195.SCATT_05320"/>
<organism evidence="1 2">
    <name type="scientific">Streptantibioticus cattleyicolor (strain ATCC 35852 / DSM 46488 / JCM 4925 / NBRC 14057 / NRRL 8057)</name>
    <name type="common">Streptomyces cattleya</name>
    <dbReference type="NCBI Taxonomy" id="1003195"/>
    <lineage>
        <taxon>Bacteria</taxon>
        <taxon>Bacillati</taxon>
        <taxon>Actinomycetota</taxon>
        <taxon>Actinomycetes</taxon>
        <taxon>Kitasatosporales</taxon>
        <taxon>Streptomycetaceae</taxon>
        <taxon>Streptantibioticus</taxon>
    </lineage>
</organism>